<dbReference type="GO" id="GO:0005085">
    <property type="term" value="F:guanyl-nucleotide exchange factor activity"/>
    <property type="evidence" value="ECO:0007669"/>
    <property type="project" value="UniProtKB-KW"/>
</dbReference>
<feature type="compositionally biased region" description="Low complexity" evidence="3">
    <location>
        <begin position="744"/>
        <end position="761"/>
    </location>
</feature>
<dbReference type="InterPro" id="IPR036964">
    <property type="entry name" value="RASGEF_cat_dom_sf"/>
</dbReference>
<feature type="compositionally biased region" description="Polar residues" evidence="3">
    <location>
        <begin position="775"/>
        <end position="787"/>
    </location>
</feature>
<dbReference type="Pfam" id="PF00617">
    <property type="entry name" value="RasGEF"/>
    <property type="match status" value="1"/>
</dbReference>
<name>A0A3N4L9R2_9PEZI</name>
<feature type="domain" description="Ras-GEF" evidence="4">
    <location>
        <begin position="419"/>
        <end position="684"/>
    </location>
</feature>
<dbReference type="Pfam" id="PF00618">
    <property type="entry name" value="RasGEF_N"/>
    <property type="match status" value="1"/>
</dbReference>
<dbReference type="PROSITE" id="PS50009">
    <property type="entry name" value="RASGEF_CAT"/>
    <property type="match status" value="1"/>
</dbReference>
<feature type="compositionally biased region" description="Basic and acidic residues" evidence="3">
    <location>
        <begin position="1435"/>
        <end position="1453"/>
    </location>
</feature>
<dbReference type="InterPro" id="IPR001895">
    <property type="entry name" value="RASGEF_cat_dom"/>
</dbReference>
<dbReference type="GO" id="GO:0007264">
    <property type="term" value="P:small GTPase-mediated signal transduction"/>
    <property type="evidence" value="ECO:0007669"/>
    <property type="project" value="InterPro"/>
</dbReference>
<evidence type="ECO:0000259" key="4">
    <source>
        <dbReference type="PROSITE" id="PS50009"/>
    </source>
</evidence>
<dbReference type="InterPro" id="IPR000651">
    <property type="entry name" value="Ras-like_Gua-exchang_fac_N"/>
</dbReference>
<organism evidence="7 8">
    <name type="scientific">Terfezia boudieri ATCC MYA-4762</name>
    <dbReference type="NCBI Taxonomy" id="1051890"/>
    <lineage>
        <taxon>Eukaryota</taxon>
        <taxon>Fungi</taxon>
        <taxon>Dikarya</taxon>
        <taxon>Ascomycota</taxon>
        <taxon>Pezizomycotina</taxon>
        <taxon>Pezizomycetes</taxon>
        <taxon>Pezizales</taxon>
        <taxon>Pezizaceae</taxon>
        <taxon>Terfezia</taxon>
    </lineage>
</organism>
<feature type="domain" description="Rho-GAP" evidence="6">
    <location>
        <begin position="1605"/>
        <end position="1796"/>
    </location>
</feature>
<feature type="compositionally biased region" description="Polar residues" evidence="3">
    <location>
        <begin position="76"/>
        <end position="97"/>
    </location>
</feature>
<dbReference type="Gene3D" id="1.20.870.10">
    <property type="entry name" value="Son of sevenless (SoS) protein Chain: S domain 1"/>
    <property type="match status" value="1"/>
</dbReference>
<dbReference type="SUPFAM" id="SSF48350">
    <property type="entry name" value="GTPase activation domain, GAP"/>
    <property type="match status" value="1"/>
</dbReference>
<keyword evidence="2" id="KW-0344">Guanine-nucleotide releasing factor</keyword>
<feature type="region of interest" description="Disordered" evidence="3">
    <location>
        <begin position="1435"/>
        <end position="1471"/>
    </location>
</feature>
<evidence type="ECO:0000256" key="2">
    <source>
        <dbReference type="PROSITE-ProRule" id="PRU00168"/>
    </source>
</evidence>
<gene>
    <name evidence="7" type="ORF">L211DRAFT_75602</name>
</gene>
<dbReference type="CDD" id="cd00159">
    <property type="entry name" value="RhoGAP"/>
    <property type="match status" value="1"/>
</dbReference>
<proteinExistence type="predicted"/>
<sequence>MATHAPSDAPRNPPRTLATNFFSSSKSKRAVDGKAPIDPLISPRLPKILTRADGRRPSGGLVEEEASASPIAVPTSAGTLASSQKQKSKLTPSNTFNTHYRSISRSMNDLGNIFSRGRSPPNRDTSPRRPPLNTLPEGKKKGLGVPESPRLRSVDAGSVPLISVVQHGEGGSKDTILKEGWVNIVDSHSARKGLLRDAWKMQHAIISGNNLLLFKAPSHLGIKAFDIAAPSEAAPARPQTAPAAASPAFNTPSIRHRATTRHPDLVVDERGAVKGGTVEALCHEVMFTEDKLFVKGAIVTLPAWATPEAGLTILIELSLLKDSASRIDQIVSILLDSAPGLLLEPGYYNSLRLLIEKGVTPHKQQFAKGLREKVERRATQLKQSLESITDISDTADLPLAELTGALSRTLTADEFLQISPEVFATQLHMFHLKYLAAWNPADDLSMLLMSPNLPSPTHRNPLVFTSTNLHFLTDRVFQHVLTGEAATTLNFRVNILSQWLEVAELLKRMGDMVGWLAVIMAVSSPAILRLRETWSMIDPGLVELYCKGGRVLMMTLNRRRLNYERTGSEAHVFAPEGIGKEVARADVVPFFGDLCYCLDDAYASRNATVDYPKVIQGMKGVLRSLEKWKIWFASKVENSTLEQEERKEVEQLQRCFKELNHNNINPPSATSQVFFDMSLVCEPASTGMYLQSHYHQRLPLSIGANLPLVFTDVITRFSLFDREDTLAIAGGNHHKKPSGGGLAPSQQNPGPSQSNQNLQPPTSANKPLRRVRSFPPSSKGSPSTHTTGYDVLDFTTRERTAGLSSGDEAMLRAIRDVAGVSQQLFYSKDGELVLKSITEEDHSSRPSSVIEVTSSSRVSVTSRRISVQMHSTGPSPRISVYGEGNVPISPSTRSDLLLELQNNNLQVVPKGGTLERLVDILVLGVHDFSKRMNTLDSTDPEFQPWLTMDMNVFTVTFFATFRSYCSPIVLLDYLKKRLVGSKSAATITHNANDDIVFPDWTGVDTVSAERIDWLMVAKIHIGILEAIHLWVSEFFVDFYCDQSLSEYFITFVSIANKELALWKDKRNENEELRKAAEDIDKLWADLKKLFSKQMFTPFMHTAQPIAKPPVELVLPLPASIPELETLVEQLESAVSRSFRAVKLVDWILAFEILETQSAEPLGFFVPKMALLSNEEEMHFQDVFFLLENLRRVNSNDAVFDTLPTPLQELCILHRRIGDWILTQITESGIKVDARGKRISALLRCLTICRSRMSGMDLYESSNLGPRQHIPSFVESAIAAALVRPESRIFAAAWGFAIEDGGAPGALMETLEQVIPKTVGLLSNNSPMTPCVGWLIERMLEIVCYVPNMLVENNRLINFDKRRYVYNLINNFTHSGGCAGPPESEADGEEEICLPANFDPDRRLLRDISNRENQTHRNGKLKVFWKLSCQEQEKLRRDSKQRETIERQQRDQVRALHRRQPTLAPETSKKGGKRLGVNTLFKAVRPISMALTNSWTPPAATGRIVSPHDLPPAKGMVHSRKPTAAIDLLGVTGVSAPKSTRDRFMWKIRTDGGTGYLMQAPSEAEMDDWLKVIANIRGVAATDVAESIDGLTMMSQARVPLPVFGVPLEELCKRDNVKVPVVVEALLAEIELRGLSEVGIYRVPGSVSSINALKAALDAGEEVRLDDDRWYDINAIAGCFKLFIREIPKPLIPLEILGHFKTLTLELPEEEDRINAYRNVMTMALPPYTYYFLRRLYLHFQRIAANAVTNRMGAVNLAIVFGMGLAPETTTGFGVSPDLGIYQTMVKLWITHAQTIFPEMEDDENSEQGSVSVMRPESADAPPAEESATLHGNDSMHTGAEQDLHEGEEHADDRNKQRLEEPVAF</sequence>
<dbReference type="PROSITE" id="PS50238">
    <property type="entry name" value="RHOGAP"/>
    <property type="match status" value="1"/>
</dbReference>
<feature type="region of interest" description="Disordered" evidence="3">
    <location>
        <begin position="110"/>
        <end position="152"/>
    </location>
</feature>
<evidence type="ECO:0008006" key="9">
    <source>
        <dbReference type="Google" id="ProtNLM"/>
    </source>
</evidence>
<keyword evidence="8" id="KW-1185">Reference proteome</keyword>
<evidence type="ECO:0000313" key="8">
    <source>
        <dbReference type="Proteomes" id="UP000267821"/>
    </source>
</evidence>
<dbReference type="SMART" id="SM00324">
    <property type="entry name" value="RhoGAP"/>
    <property type="match status" value="1"/>
</dbReference>
<dbReference type="InterPro" id="IPR000198">
    <property type="entry name" value="RhoGAP_dom"/>
</dbReference>
<dbReference type="FunCoup" id="A0A3N4L9R2">
    <property type="interactions" value="514"/>
</dbReference>
<dbReference type="SMART" id="SM00147">
    <property type="entry name" value="RasGEF"/>
    <property type="match status" value="1"/>
</dbReference>
<keyword evidence="1" id="KW-0343">GTPase activation</keyword>
<dbReference type="GO" id="GO:0005096">
    <property type="term" value="F:GTPase activator activity"/>
    <property type="evidence" value="ECO:0007669"/>
    <property type="project" value="UniProtKB-KW"/>
</dbReference>
<dbReference type="SUPFAM" id="SSF48366">
    <property type="entry name" value="Ras GEF"/>
    <property type="match status" value="2"/>
</dbReference>
<dbReference type="Pfam" id="PF00620">
    <property type="entry name" value="RhoGAP"/>
    <property type="match status" value="1"/>
</dbReference>
<dbReference type="InterPro" id="IPR023578">
    <property type="entry name" value="Ras_GEF_dom_sf"/>
</dbReference>
<dbReference type="CDD" id="cd06224">
    <property type="entry name" value="REM"/>
    <property type="match status" value="1"/>
</dbReference>
<dbReference type="PANTHER" id="PTHR23176:SF96">
    <property type="entry name" value="GTPASE-ACTIVATING PROTEIN BEM2_IPL2"/>
    <property type="match status" value="1"/>
</dbReference>
<dbReference type="EMBL" id="ML121626">
    <property type="protein sequence ID" value="RPB18478.1"/>
    <property type="molecule type" value="Genomic_DNA"/>
</dbReference>
<accession>A0A3N4L9R2</accession>
<feature type="region of interest" description="Disordered" evidence="3">
    <location>
        <begin position="1"/>
        <end position="97"/>
    </location>
</feature>
<dbReference type="GO" id="GO:0005938">
    <property type="term" value="C:cell cortex"/>
    <property type="evidence" value="ECO:0007669"/>
    <property type="project" value="UniProtKB-ARBA"/>
</dbReference>
<dbReference type="InterPro" id="IPR001849">
    <property type="entry name" value="PH_domain"/>
</dbReference>
<dbReference type="InterPro" id="IPR008936">
    <property type="entry name" value="Rho_GTPase_activation_prot"/>
</dbReference>
<dbReference type="InParanoid" id="A0A3N4L9R2"/>
<evidence type="ECO:0000256" key="1">
    <source>
        <dbReference type="ARBA" id="ARBA00022468"/>
    </source>
</evidence>
<dbReference type="CDD" id="cd00821">
    <property type="entry name" value="PH"/>
    <property type="match status" value="1"/>
</dbReference>
<evidence type="ECO:0000259" key="6">
    <source>
        <dbReference type="PROSITE" id="PS50238"/>
    </source>
</evidence>
<reference evidence="7 8" key="1">
    <citation type="journal article" date="2018" name="Nat. Ecol. Evol.">
        <title>Pezizomycetes genomes reveal the molecular basis of ectomycorrhizal truffle lifestyle.</title>
        <authorList>
            <person name="Murat C."/>
            <person name="Payen T."/>
            <person name="Noel B."/>
            <person name="Kuo A."/>
            <person name="Morin E."/>
            <person name="Chen J."/>
            <person name="Kohler A."/>
            <person name="Krizsan K."/>
            <person name="Balestrini R."/>
            <person name="Da Silva C."/>
            <person name="Montanini B."/>
            <person name="Hainaut M."/>
            <person name="Levati E."/>
            <person name="Barry K.W."/>
            <person name="Belfiori B."/>
            <person name="Cichocki N."/>
            <person name="Clum A."/>
            <person name="Dockter R.B."/>
            <person name="Fauchery L."/>
            <person name="Guy J."/>
            <person name="Iotti M."/>
            <person name="Le Tacon F."/>
            <person name="Lindquist E.A."/>
            <person name="Lipzen A."/>
            <person name="Malagnac F."/>
            <person name="Mello A."/>
            <person name="Molinier V."/>
            <person name="Miyauchi S."/>
            <person name="Poulain J."/>
            <person name="Riccioni C."/>
            <person name="Rubini A."/>
            <person name="Sitrit Y."/>
            <person name="Splivallo R."/>
            <person name="Traeger S."/>
            <person name="Wang M."/>
            <person name="Zifcakova L."/>
            <person name="Wipf D."/>
            <person name="Zambonelli A."/>
            <person name="Paolocci F."/>
            <person name="Nowrousian M."/>
            <person name="Ottonello S."/>
            <person name="Baldrian P."/>
            <person name="Spatafora J.W."/>
            <person name="Henrissat B."/>
            <person name="Nagy L.G."/>
            <person name="Aury J.M."/>
            <person name="Wincker P."/>
            <person name="Grigoriev I.V."/>
            <person name="Bonfante P."/>
            <person name="Martin F.M."/>
        </authorList>
    </citation>
    <scope>NUCLEOTIDE SEQUENCE [LARGE SCALE GENOMIC DNA]</scope>
    <source>
        <strain evidence="7 8">ATCC MYA-4762</strain>
    </source>
</reference>
<dbReference type="PROSITE" id="PS50212">
    <property type="entry name" value="RASGEF_NTER"/>
    <property type="match status" value="1"/>
</dbReference>
<evidence type="ECO:0000259" key="5">
    <source>
        <dbReference type="PROSITE" id="PS50212"/>
    </source>
</evidence>
<feature type="compositionally biased region" description="Basic and acidic residues" evidence="3">
    <location>
        <begin position="1839"/>
        <end position="1864"/>
    </location>
</feature>
<evidence type="ECO:0000313" key="7">
    <source>
        <dbReference type="EMBL" id="RPB18478.1"/>
    </source>
</evidence>
<feature type="region of interest" description="Disordered" evidence="3">
    <location>
        <begin position="730"/>
        <end position="792"/>
    </location>
</feature>
<dbReference type="Pfam" id="PF00169">
    <property type="entry name" value="PH"/>
    <property type="match status" value="1"/>
</dbReference>
<dbReference type="InterPro" id="IPR050729">
    <property type="entry name" value="Rho-GAP"/>
</dbReference>
<feature type="domain" description="N-terminal Ras-GEF" evidence="5">
    <location>
        <begin position="905"/>
        <end position="1077"/>
    </location>
</feature>
<protein>
    <recommendedName>
        <fullName evidence="9">Rho GTPase activation protein</fullName>
    </recommendedName>
</protein>
<evidence type="ECO:0000256" key="3">
    <source>
        <dbReference type="SAM" id="MobiDB-lite"/>
    </source>
</evidence>
<dbReference type="Gene3D" id="1.10.555.10">
    <property type="entry name" value="Rho GTPase activation protein"/>
    <property type="match status" value="1"/>
</dbReference>
<dbReference type="Gene3D" id="2.30.29.30">
    <property type="entry name" value="Pleckstrin-homology domain (PH domain)/Phosphotyrosine-binding domain (PTB)"/>
    <property type="match status" value="1"/>
</dbReference>
<feature type="region of interest" description="Disordered" evidence="3">
    <location>
        <begin position="1799"/>
        <end position="1864"/>
    </location>
</feature>
<dbReference type="OrthoDB" id="79452at2759"/>
<dbReference type="SUPFAM" id="SSF50729">
    <property type="entry name" value="PH domain-like"/>
    <property type="match status" value="1"/>
</dbReference>
<dbReference type="Gene3D" id="1.10.840.10">
    <property type="entry name" value="Ras guanine-nucleotide exchange factors catalytic domain"/>
    <property type="match status" value="1"/>
</dbReference>
<dbReference type="STRING" id="1051890.A0A3N4L9R2"/>
<dbReference type="Proteomes" id="UP000267821">
    <property type="component" value="Unassembled WGS sequence"/>
</dbReference>
<dbReference type="InterPro" id="IPR011993">
    <property type="entry name" value="PH-like_dom_sf"/>
</dbReference>
<dbReference type="PANTHER" id="PTHR23176">
    <property type="entry name" value="RHO/RAC/CDC GTPASE-ACTIVATING PROTEIN"/>
    <property type="match status" value="1"/>
</dbReference>